<evidence type="ECO:0000256" key="6">
    <source>
        <dbReference type="ARBA" id="ARBA00048859"/>
    </source>
</evidence>
<dbReference type="InterPro" id="IPR002082">
    <property type="entry name" value="Asp_carbamoyltransf"/>
</dbReference>
<dbReference type="NCBIfam" id="TIGR00670">
    <property type="entry name" value="asp_carb_tr"/>
    <property type="match status" value="1"/>
</dbReference>
<dbReference type="Pfam" id="PF00185">
    <property type="entry name" value="OTCace"/>
    <property type="match status" value="1"/>
</dbReference>
<gene>
    <name evidence="7" type="primary">pyrB</name>
    <name evidence="10" type="ORF">HNQ08_003396</name>
</gene>
<comment type="similarity">
    <text evidence="2 7">Belongs to the aspartate/ornithine carbamoyltransferase superfamily. ATCase family.</text>
</comment>
<dbReference type="PRINTS" id="PR00101">
    <property type="entry name" value="ATCASE"/>
</dbReference>
<comment type="pathway">
    <text evidence="1 7">Pyrimidine metabolism; UMP biosynthesis via de novo pathway; (S)-dihydroorotate from bicarbonate: step 2/3.</text>
</comment>
<dbReference type="GO" id="GO:0004070">
    <property type="term" value="F:aspartate carbamoyltransferase activity"/>
    <property type="evidence" value="ECO:0007669"/>
    <property type="project" value="UniProtKB-UniRule"/>
</dbReference>
<keyword evidence="4 7" id="KW-0665">Pyrimidine biosynthesis</keyword>
<feature type="binding site" evidence="7">
    <location>
        <position position="272"/>
    </location>
    <ligand>
        <name>carbamoyl phosphate</name>
        <dbReference type="ChEBI" id="CHEBI:58228"/>
    </ligand>
</feature>
<dbReference type="GO" id="GO:0016597">
    <property type="term" value="F:amino acid binding"/>
    <property type="evidence" value="ECO:0007669"/>
    <property type="project" value="InterPro"/>
</dbReference>
<dbReference type="AlphaFoldDB" id="A0A7W8NGZ0"/>
<dbReference type="HAMAP" id="MF_00001">
    <property type="entry name" value="Asp_carb_tr"/>
    <property type="match status" value="1"/>
</dbReference>
<evidence type="ECO:0000256" key="7">
    <source>
        <dbReference type="HAMAP-Rule" id="MF_00001"/>
    </source>
</evidence>
<evidence type="ECO:0000256" key="4">
    <source>
        <dbReference type="ARBA" id="ARBA00022975"/>
    </source>
</evidence>
<evidence type="ECO:0000259" key="8">
    <source>
        <dbReference type="Pfam" id="PF00185"/>
    </source>
</evidence>
<comment type="caution">
    <text evidence="10">The sequence shown here is derived from an EMBL/GenBank/DDBJ whole genome shotgun (WGS) entry which is preliminary data.</text>
</comment>
<feature type="domain" description="Aspartate/ornithine carbamoyltransferase carbamoyl-P binding" evidence="9">
    <location>
        <begin position="13"/>
        <end position="156"/>
    </location>
</feature>
<dbReference type="GO" id="GO:0005829">
    <property type="term" value="C:cytosol"/>
    <property type="evidence" value="ECO:0007669"/>
    <property type="project" value="TreeGrafter"/>
</dbReference>
<dbReference type="InterPro" id="IPR036901">
    <property type="entry name" value="Asp/Orn_carbamoylTrfase_sf"/>
</dbReference>
<evidence type="ECO:0000313" key="11">
    <source>
        <dbReference type="Proteomes" id="UP000552709"/>
    </source>
</evidence>
<dbReference type="GO" id="GO:0006207">
    <property type="term" value="P:'de novo' pyrimidine nucleobase biosynthetic process"/>
    <property type="evidence" value="ECO:0007669"/>
    <property type="project" value="InterPro"/>
</dbReference>
<dbReference type="NCBIfam" id="NF002032">
    <property type="entry name" value="PRK00856.1"/>
    <property type="match status" value="1"/>
</dbReference>
<dbReference type="PANTHER" id="PTHR45753">
    <property type="entry name" value="ORNITHINE CARBAMOYLTRANSFERASE, MITOCHONDRIAL"/>
    <property type="match status" value="1"/>
</dbReference>
<sequence length="315" mass="33909">MSAPASARTPRPRHLLDFQDWSPERLSAILDNADTMLQVLDRPVKKVPALQGLTVCNAFFENSTRTRTSFELAARRMSADVLTFAAGNSSVSKGESLRDTVEVLTAYKVDAYIVRHHAAGAGHLVARYSGKPVINAGDGRRAHPTQALLDAYTVRQEFGSLTGKRVAIIGDIRHSRVARSNAELLPKLGAEVVLCGPATLLPADLAALPGVTLTSDPQEAVRGAHAVMALRLQKERMSGGFLGSLQEYADVYQVNEGLMAEAESGAIVLHPGPMNRDLEISGEAADGARSRILQQVENGQAIRMSVLYHLLVGRD</sequence>
<evidence type="ECO:0000259" key="9">
    <source>
        <dbReference type="Pfam" id="PF02729"/>
    </source>
</evidence>
<feature type="binding site" evidence="7">
    <location>
        <position position="143"/>
    </location>
    <ligand>
        <name>carbamoyl phosphate</name>
        <dbReference type="ChEBI" id="CHEBI:58228"/>
    </ligand>
</feature>
<feature type="binding site" evidence="7">
    <location>
        <position position="273"/>
    </location>
    <ligand>
        <name>carbamoyl phosphate</name>
        <dbReference type="ChEBI" id="CHEBI:58228"/>
    </ligand>
</feature>
<accession>A0A7W8NGZ0</accession>
<comment type="function">
    <text evidence="5 7">Catalyzes the condensation of carbamoyl phosphate and aspartate to form carbamoyl aspartate and inorganic phosphate, the committed step in the de novo pyrimidine nucleotide biosynthesis pathway.</text>
</comment>
<comment type="catalytic activity">
    <reaction evidence="6 7">
        <text>carbamoyl phosphate + L-aspartate = N-carbamoyl-L-aspartate + phosphate + H(+)</text>
        <dbReference type="Rhea" id="RHEA:20013"/>
        <dbReference type="ChEBI" id="CHEBI:15378"/>
        <dbReference type="ChEBI" id="CHEBI:29991"/>
        <dbReference type="ChEBI" id="CHEBI:32814"/>
        <dbReference type="ChEBI" id="CHEBI:43474"/>
        <dbReference type="ChEBI" id="CHEBI:58228"/>
        <dbReference type="EC" id="2.1.3.2"/>
    </reaction>
</comment>
<evidence type="ECO:0000256" key="3">
    <source>
        <dbReference type="ARBA" id="ARBA00022679"/>
    </source>
</evidence>
<dbReference type="EMBL" id="JACHFL010000009">
    <property type="protein sequence ID" value="MBB5364288.1"/>
    <property type="molecule type" value="Genomic_DNA"/>
</dbReference>
<evidence type="ECO:0000256" key="2">
    <source>
        <dbReference type="ARBA" id="ARBA00008896"/>
    </source>
</evidence>
<feature type="binding site" evidence="7">
    <location>
        <position position="231"/>
    </location>
    <ligand>
        <name>L-aspartate</name>
        <dbReference type="ChEBI" id="CHEBI:29991"/>
    </ligand>
</feature>
<dbReference type="InterPro" id="IPR006132">
    <property type="entry name" value="Asp/Orn_carbamoyltranf_P-bd"/>
</dbReference>
<feature type="domain" description="Aspartate/ornithine carbamoyltransferase Asp/Orn-binding" evidence="8">
    <location>
        <begin position="163"/>
        <end position="310"/>
    </location>
</feature>
<feature type="binding site" evidence="7">
    <location>
        <position position="146"/>
    </location>
    <ligand>
        <name>carbamoyl phosphate</name>
        <dbReference type="ChEBI" id="CHEBI:58228"/>
    </ligand>
</feature>
<dbReference type="PANTHER" id="PTHR45753:SF6">
    <property type="entry name" value="ASPARTATE CARBAMOYLTRANSFERASE"/>
    <property type="match status" value="1"/>
</dbReference>
<dbReference type="Gene3D" id="3.40.50.1370">
    <property type="entry name" value="Aspartate/ornithine carbamoyltransferase"/>
    <property type="match status" value="2"/>
</dbReference>
<feature type="binding site" evidence="7">
    <location>
        <position position="65"/>
    </location>
    <ligand>
        <name>carbamoyl phosphate</name>
        <dbReference type="ChEBI" id="CHEBI:58228"/>
    </ligand>
</feature>
<dbReference type="InterPro" id="IPR006130">
    <property type="entry name" value="Asp/Orn_carbamoylTrfase"/>
</dbReference>
<dbReference type="UniPathway" id="UPA00070">
    <property type="reaction ID" value="UER00116"/>
</dbReference>
<feature type="binding site" evidence="7">
    <location>
        <position position="176"/>
    </location>
    <ligand>
        <name>L-aspartate</name>
        <dbReference type="ChEBI" id="CHEBI:29991"/>
    </ligand>
</feature>
<dbReference type="PRINTS" id="PR00100">
    <property type="entry name" value="AOTCASE"/>
</dbReference>
<protein>
    <recommendedName>
        <fullName evidence="7">Aspartate carbamoyltransferase</fullName>
        <ecNumber evidence="7">2.1.3.2</ecNumber>
    </recommendedName>
    <alternativeName>
        <fullName evidence="7">Aspartate transcarbamylase</fullName>
        <shortName evidence="7">ATCase</shortName>
    </alternativeName>
</protein>
<dbReference type="InterPro" id="IPR006131">
    <property type="entry name" value="Asp_carbamoyltransf_Asp/Orn-bd"/>
</dbReference>
<proteinExistence type="inferred from homology"/>
<organism evidence="10 11">
    <name type="scientific">Deinococcus humi</name>
    <dbReference type="NCBI Taxonomy" id="662880"/>
    <lineage>
        <taxon>Bacteria</taxon>
        <taxon>Thermotogati</taxon>
        <taxon>Deinococcota</taxon>
        <taxon>Deinococci</taxon>
        <taxon>Deinococcales</taxon>
        <taxon>Deinococcaceae</taxon>
        <taxon>Deinococcus</taxon>
    </lineage>
</organism>
<evidence type="ECO:0000256" key="1">
    <source>
        <dbReference type="ARBA" id="ARBA00004852"/>
    </source>
</evidence>
<dbReference type="Proteomes" id="UP000552709">
    <property type="component" value="Unassembled WGS sequence"/>
</dbReference>
<keyword evidence="11" id="KW-1185">Reference proteome</keyword>
<dbReference type="RefSeq" id="WP_184134469.1">
    <property type="nucleotide sequence ID" value="NZ_JACHFL010000009.1"/>
</dbReference>
<reference evidence="10 11" key="1">
    <citation type="submission" date="2020-08" db="EMBL/GenBank/DDBJ databases">
        <title>Genomic Encyclopedia of Type Strains, Phase IV (KMG-IV): sequencing the most valuable type-strain genomes for metagenomic binning, comparative biology and taxonomic classification.</title>
        <authorList>
            <person name="Goeker M."/>
        </authorList>
    </citation>
    <scope>NUCLEOTIDE SEQUENCE [LARGE SCALE GENOMIC DNA]</scope>
    <source>
        <strain evidence="10 11">DSM 27939</strain>
    </source>
</reference>
<dbReference type="SUPFAM" id="SSF53671">
    <property type="entry name" value="Aspartate/ornithine carbamoyltransferase"/>
    <property type="match status" value="1"/>
</dbReference>
<comment type="subunit">
    <text evidence="7">Heterododecamer (2C3:3R2) of six catalytic PyrB chains organized as two trimers (C3), and six regulatory PyrI chains organized as three dimers (R2).</text>
</comment>
<evidence type="ECO:0000256" key="5">
    <source>
        <dbReference type="ARBA" id="ARBA00043884"/>
    </source>
</evidence>
<keyword evidence="3 7" id="KW-0808">Transferase</keyword>
<dbReference type="Pfam" id="PF02729">
    <property type="entry name" value="OTCace_N"/>
    <property type="match status" value="1"/>
</dbReference>
<dbReference type="EC" id="2.1.3.2" evidence="7"/>
<dbReference type="GO" id="GO:0006520">
    <property type="term" value="P:amino acid metabolic process"/>
    <property type="evidence" value="ECO:0007669"/>
    <property type="project" value="InterPro"/>
</dbReference>
<dbReference type="PROSITE" id="PS00097">
    <property type="entry name" value="CARBAMOYLTRANSFERASE"/>
    <property type="match status" value="1"/>
</dbReference>
<feature type="binding site" evidence="7">
    <location>
        <position position="66"/>
    </location>
    <ligand>
        <name>carbamoyl phosphate</name>
        <dbReference type="ChEBI" id="CHEBI:58228"/>
    </ligand>
</feature>
<feature type="binding site" evidence="7">
    <location>
        <position position="93"/>
    </location>
    <ligand>
        <name>L-aspartate</name>
        <dbReference type="ChEBI" id="CHEBI:29991"/>
    </ligand>
</feature>
<name>A0A7W8NGZ0_9DEIO</name>
<dbReference type="GO" id="GO:0044205">
    <property type="term" value="P:'de novo' UMP biosynthetic process"/>
    <property type="evidence" value="ECO:0007669"/>
    <property type="project" value="UniProtKB-UniRule"/>
</dbReference>
<feature type="binding site" evidence="7">
    <location>
        <position position="115"/>
    </location>
    <ligand>
        <name>carbamoyl phosphate</name>
        <dbReference type="ChEBI" id="CHEBI:58228"/>
    </ligand>
</feature>
<evidence type="ECO:0000313" key="10">
    <source>
        <dbReference type="EMBL" id="MBB5364288.1"/>
    </source>
</evidence>